<dbReference type="InterPro" id="IPR002403">
    <property type="entry name" value="Cyt_P450_E_grp-IV"/>
</dbReference>
<dbReference type="EMBL" id="CAXAMM010018113">
    <property type="protein sequence ID" value="CAK9042706.1"/>
    <property type="molecule type" value="Genomic_DNA"/>
</dbReference>
<dbReference type="PRINTS" id="PR00465">
    <property type="entry name" value="EP450IV"/>
</dbReference>
<evidence type="ECO:0000256" key="3">
    <source>
        <dbReference type="ARBA" id="ARBA00022723"/>
    </source>
</evidence>
<reference evidence="5 6" key="1">
    <citation type="submission" date="2024-02" db="EMBL/GenBank/DDBJ databases">
        <authorList>
            <person name="Chen Y."/>
            <person name="Shah S."/>
            <person name="Dougan E. K."/>
            <person name="Thang M."/>
            <person name="Chan C."/>
        </authorList>
    </citation>
    <scope>NUCLEOTIDE SEQUENCE [LARGE SCALE GENOMIC DNA]</scope>
</reference>
<dbReference type="PRINTS" id="PR00385">
    <property type="entry name" value="P450"/>
</dbReference>
<dbReference type="InterPro" id="IPR001128">
    <property type="entry name" value="Cyt_P450"/>
</dbReference>
<sequence length="485" mass="55748">MSLKEKGPIHTLAPVGATVVVSALLLRRWWRSRKEPPSFQMGIPVLGPIIQFLKDPMELMRLGYKKMGGIFKVNFLAMDMVYLVGSEGQEWFFTSDKYLDQANMYKFTVPIFGPKVLYDVDYSTRTCQLRFIRERLTDSYIRSYTSTLEEEVVQFFDECWGDSGTVCIRESMQELLTRTSIRCLMGHELRIAMTSKKPEDRSIVEMLHILEKGMLPMSVFWPNAPIQRHRERDQARREIHEMIKPILDQRRKKADKTEKDFMQSVLNSTYPDGRPITDEEIVGFLIAAFFGGMHNSAITTSWSTLELFSRPELVQELLEEQRAALGSDDAPFTFDAYEKMKKLRAAVSEVLRMHAPLFLLMRTVEQDVEFKGYTIRRGSVVACSPNVSQMMDDVYPKAETFDPKRFIDGIKDEFSFISFGGGRRVCKGQEFGYLQVQCAISHMLRHYDIDCIDGVPSPTIAQDGMVIAPTQPSRVSYKRKSSVKK</sequence>
<dbReference type="PANTHER" id="PTHR24304">
    <property type="entry name" value="CYTOCHROME P450 FAMILY 7"/>
    <property type="match status" value="1"/>
</dbReference>
<dbReference type="PANTHER" id="PTHR24304:SF2">
    <property type="entry name" value="24-HYDROXYCHOLESTEROL 7-ALPHA-HYDROXYLASE"/>
    <property type="match status" value="1"/>
</dbReference>
<gene>
    <name evidence="5" type="ORF">SCF082_LOCUS24542</name>
</gene>
<comment type="caution">
    <text evidence="5">The sequence shown here is derived from an EMBL/GenBank/DDBJ whole genome shotgun (WGS) entry which is preliminary data.</text>
</comment>
<keyword evidence="6" id="KW-1185">Reference proteome</keyword>
<comment type="similarity">
    <text evidence="1">Belongs to the cytochrome P450 family.</text>
</comment>
<keyword evidence="4" id="KW-0408">Iron</keyword>
<evidence type="ECO:0000256" key="2">
    <source>
        <dbReference type="ARBA" id="ARBA00022617"/>
    </source>
</evidence>
<evidence type="ECO:0000313" key="6">
    <source>
        <dbReference type="Proteomes" id="UP001642464"/>
    </source>
</evidence>
<organism evidence="5 6">
    <name type="scientific">Durusdinium trenchii</name>
    <dbReference type="NCBI Taxonomy" id="1381693"/>
    <lineage>
        <taxon>Eukaryota</taxon>
        <taxon>Sar</taxon>
        <taxon>Alveolata</taxon>
        <taxon>Dinophyceae</taxon>
        <taxon>Suessiales</taxon>
        <taxon>Symbiodiniaceae</taxon>
        <taxon>Durusdinium</taxon>
    </lineage>
</organism>
<dbReference type="InterPro" id="IPR050529">
    <property type="entry name" value="CYP450_sterol_14alpha_dmase"/>
</dbReference>
<dbReference type="CDD" id="cd11042">
    <property type="entry name" value="CYP51-like"/>
    <property type="match status" value="1"/>
</dbReference>
<keyword evidence="2" id="KW-0349">Heme</keyword>
<dbReference type="Pfam" id="PF00067">
    <property type="entry name" value="p450"/>
    <property type="match status" value="1"/>
</dbReference>
<name>A0ABP0LU04_9DINO</name>
<dbReference type="InterPro" id="IPR036396">
    <property type="entry name" value="Cyt_P450_sf"/>
</dbReference>
<proteinExistence type="inferred from homology"/>
<evidence type="ECO:0000256" key="1">
    <source>
        <dbReference type="ARBA" id="ARBA00010617"/>
    </source>
</evidence>
<keyword evidence="3" id="KW-0479">Metal-binding</keyword>
<evidence type="ECO:0000256" key="4">
    <source>
        <dbReference type="ARBA" id="ARBA00023004"/>
    </source>
</evidence>
<dbReference type="SUPFAM" id="SSF48264">
    <property type="entry name" value="Cytochrome P450"/>
    <property type="match status" value="1"/>
</dbReference>
<protein>
    <submittedName>
        <fullName evidence="5">Sterol 14-demethylase (Cytochrome P450 51A2) (Cytochrome P450 51G1) (AtCYP51) (Obtusifoliol 14-demethylase) (Protein EMBRYO DEFECTIVE 1738)</fullName>
    </submittedName>
</protein>
<evidence type="ECO:0000313" key="5">
    <source>
        <dbReference type="EMBL" id="CAK9042706.1"/>
    </source>
</evidence>
<accession>A0ABP0LU04</accession>
<dbReference type="Proteomes" id="UP001642464">
    <property type="component" value="Unassembled WGS sequence"/>
</dbReference>
<dbReference type="Gene3D" id="1.10.630.10">
    <property type="entry name" value="Cytochrome P450"/>
    <property type="match status" value="1"/>
</dbReference>